<dbReference type="GO" id="GO:0006508">
    <property type="term" value="P:proteolysis"/>
    <property type="evidence" value="ECO:0007669"/>
    <property type="project" value="UniProtKB-KW"/>
</dbReference>
<dbReference type="Proteomes" id="UP000663829">
    <property type="component" value="Unassembled WGS sequence"/>
</dbReference>
<comment type="caution">
    <text evidence="8">The sequence shown here is derived from an EMBL/GenBank/DDBJ whole genome shotgun (WGS) entry which is preliminary data.</text>
</comment>
<sequence>MSYTLTTLLIHVENQNPDVQTRINLKGIAIGNGWTDPYRQYEYGPLLYQIGLIDDQQLFYFNLQSSLLRYAISQNRFLDAFYISDALIDGDLINTTTYFAQVTGLKSSSNILLTSDPPGIFDFVPFITQAYRRKQIHVGNKTFNDGVHVEELMINNIFQSVPELKLQVLFDNYKVLVYSGLLDITCAHKLTLNWVSALQWSRADEFRRAPRLIWKVEPTDAEVAGYVQTAGQFTLASIRNAGHMVPSDQPRAMFDLLQRFLLHLTLDN</sequence>
<keyword evidence="6" id="KW-0325">Glycoprotein</keyword>
<dbReference type="Proteomes" id="UP000677228">
    <property type="component" value="Unassembled WGS sequence"/>
</dbReference>
<proteinExistence type="inferred from homology"/>
<evidence type="ECO:0000256" key="1">
    <source>
        <dbReference type="ARBA" id="ARBA00009431"/>
    </source>
</evidence>
<accession>A0A814UJS0</accession>
<keyword evidence="3" id="KW-0645">Protease</keyword>
<organism evidence="8 11">
    <name type="scientific">Didymodactylos carnosus</name>
    <dbReference type="NCBI Taxonomy" id="1234261"/>
    <lineage>
        <taxon>Eukaryota</taxon>
        <taxon>Metazoa</taxon>
        <taxon>Spiralia</taxon>
        <taxon>Gnathifera</taxon>
        <taxon>Rotifera</taxon>
        <taxon>Eurotatoria</taxon>
        <taxon>Bdelloidea</taxon>
        <taxon>Philodinida</taxon>
        <taxon>Philodinidae</taxon>
        <taxon>Didymodactylos</taxon>
    </lineage>
</organism>
<evidence type="ECO:0000256" key="4">
    <source>
        <dbReference type="ARBA" id="ARBA00022729"/>
    </source>
</evidence>
<dbReference type="InterPro" id="IPR001563">
    <property type="entry name" value="Peptidase_S10"/>
</dbReference>
<keyword evidence="5" id="KW-0378">Hydrolase</keyword>
<evidence type="ECO:0000313" key="9">
    <source>
        <dbReference type="EMBL" id="CAF3576991.1"/>
    </source>
</evidence>
<dbReference type="PROSITE" id="PS00560">
    <property type="entry name" value="CARBOXYPEPT_SER_HIS"/>
    <property type="match status" value="1"/>
</dbReference>
<comment type="similarity">
    <text evidence="1">Belongs to the peptidase S10 family.</text>
</comment>
<dbReference type="InterPro" id="IPR029058">
    <property type="entry name" value="AB_hydrolase_fold"/>
</dbReference>
<keyword evidence="11" id="KW-1185">Reference proteome</keyword>
<dbReference type="Gene3D" id="3.40.50.1820">
    <property type="entry name" value="alpha/beta hydrolase"/>
    <property type="match status" value="1"/>
</dbReference>
<dbReference type="Proteomes" id="UP000682733">
    <property type="component" value="Unassembled WGS sequence"/>
</dbReference>
<evidence type="ECO:0008006" key="12">
    <source>
        <dbReference type="Google" id="ProtNLM"/>
    </source>
</evidence>
<dbReference type="PANTHER" id="PTHR11802:SF472">
    <property type="entry name" value="SERINE CARBOXYPEPTIDASE CPVL-RELATED"/>
    <property type="match status" value="1"/>
</dbReference>
<name>A0A814UJS0_9BILA</name>
<dbReference type="Pfam" id="PF00450">
    <property type="entry name" value="Peptidase_S10"/>
    <property type="match status" value="1"/>
</dbReference>
<evidence type="ECO:0000256" key="6">
    <source>
        <dbReference type="ARBA" id="ARBA00023180"/>
    </source>
</evidence>
<keyword evidence="2" id="KW-0121">Carboxypeptidase</keyword>
<reference evidence="8" key="1">
    <citation type="submission" date="2021-02" db="EMBL/GenBank/DDBJ databases">
        <authorList>
            <person name="Nowell W R."/>
        </authorList>
    </citation>
    <scope>NUCLEOTIDE SEQUENCE</scope>
</reference>
<dbReference type="EMBL" id="CAJNOQ010007676">
    <property type="protein sequence ID" value="CAF1175663.1"/>
    <property type="molecule type" value="Genomic_DNA"/>
</dbReference>
<keyword evidence="4" id="KW-0732">Signal</keyword>
<dbReference type="OrthoDB" id="443318at2759"/>
<dbReference type="EMBL" id="CAJNOK010001110">
    <property type="protein sequence ID" value="CAF0794133.1"/>
    <property type="molecule type" value="Genomic_DNA"/>
</dbReference>
<evidence type="ECO:0000313" key="10">
    <source>
        <dbReference type="EMBL" id="CAF3939647.1"/>
    </source>
</evidence>
<evidence type="ECO:0000256" key="2">
    <source>
        <dbReference type="ARBA" id="ARBA00022645"/>
    </source>
</evidence>
<evidence type="ECO:0000313" key="7">
    <source>
        <dbReference type="EMBL" id="CAF0794133.1"/>
    </source>
</evidence>
<dbReference type="Proteomes" id="UP000681722">
    <property type="component" value="Unassembled WGS sequence"/>
</dbReference>
<evidence type="ECO:0000313" key="8">
    <source>
        <dbReference type="EMBL" id="CAF1175663.1"/>
    </source>
</evidence>
<dbReference type="EMBL" id="CAJOBA010001110">
    <property type="protein sequence ID" value="CAF3576991.1"/>
    <property type="molecule type" value="Genomic_DNA"/>
</dbReference>
<dbReference type="GO" id="GO:0004185">
    <property type="term" value="F:serine-type carboxypeptidase activity"/>
    <property type="evidence" value="ECO:0007669"/>
    <property type="project" value="InterPro"/>
</dbReference>
<evidence type="ECO:0000256" key="5">
    <source>
        <dbReference type="ARBA" id="ARBA00022801"/>
    </source>
</evidence>
<dbReference type="PANTHER" id="PTHR11802">
    <property type="entry name" value="SERINE PROTEASE FAMILY S10 SERINE CARBOXYPEPTIDASE"/>
    <property type="match status" value="1"/>
</dbReference>
<gene>
    <name evidence="8" type="ORF">GPM918_LOCUS22425</name>
    <name evidence="7" type="ORF">OVA965_LOCUS4294</name>
    <name evidence="10" type="ORF">SRO942_LOCUS22423</name>
    <name evidence="9" type="ORF">TMI583_LOCUS4292</name>
</gene>
<dbReference type="EMBL" id="CAJOBC010007676">
    <property type="protein sequence ID" value="CAF3939647.1"/>
    <property type="molecule type" value="Genomic_DNA"/>
</dbReference>
<protein>
    <recommendedName>
        <fullName evidence="12">Serine carboxypeptidase</fullName>
    </recommendedName>
</protein>
<dbReference type="AlphaFoldDB" id="A0A814UJS0"/>
<dbReference type="SUPFAM" id="SSF53474">
    <property type="entry name" value="alpha/beta-Hydrolases"/>
    <property type="match status" value="1"/>
</dbReference>
<dbReference type="InterPro" id="IPR033124">
    <property type="entry name" value="Ser_caboxypep_his_AS"/>
</dbReference>
<evidence type="ECO:0000313" key="11">
    <source>
        <dbReference type="Proteomes" id="UP000663829"/>
    </source>
</evidence>
<evidence type="ECO:0000256" key="3">
    <source>
        <dbReference type="ARBA" id="ARBA00022670"/>
    </source>
</evidence>